<dbReference type="Proteomes" id="UP000199318">
    <property type="component" value="Unassembled WGS sequence"/>
</dbReference>
<feature type="transmembrane region" description="Helical" evidence="1">
    <location>
        <begin position="50"/>
        <end position="72"/>
    </location>
</feature>
<comment type="caution">
    <text evidence="2">The sequence shown here is derived from an EMBL/GenBank/DDBJ whole genome shotgun (WGS) entry which is preliminary data.</text>
</comment>
<keyword evidence="1" id="KW-0472">Membrane</keyword>
<gene>
    <name evidence="2" type="ORF">SAMN05444126_1142</name>
</gene>
<organism evidence="2 3">
    <name type="scientific">Salisediminibacterium halotolerans</name>
    <dbReference type="NCBI Taxonomy" id="517425"/>
    <lineage>
        <taxon>Bacteria</taxon>
        <taxon>Bacillati</taxon>
        <taxon>Bacillota</taxon>
        <taxon>Bacilli</taxon>
        <taxon>Bacillales</taxon>
        <taxon>Bacillaceae</taxon>
        <taxon>Salisediminibacterium</taxon>
    </lineage>
</organism>
<evidence type="ECO:0000313" key="3">
    <source>
        <dbReference type="Proteomes" id="UP000199318"/>
    </source>
</evidence>
<keyword evidence="1" id="KW-0812">Transmembrane</keyword>
<feature type="transmembrane region" description="Helical" evidence="1">
    <location>
        <begin position="12"/>
        <end position="38"/>
    </location>
</feature>
<dbReference type="GO" id="GO:0005886">
    <property type="term" value="C:plasma membrane"/>
    <property type="evidence" value="ECO:0007669"/>
    <property type="project" value="UniProtKB-SubCell"/>
</dbReference>
<dbReference type="STRING" id="1464123.SAMN05444126_1142"/>
<accession>A0A1H9UE72</accession>
<evidence type="ECO:0000313" key="2">
    <source>
        <dbReference type="EMBL" id="SES07639.1"/>
    </source>
</evidence>
<dbReference type="AlphaFoldDB" id="A0A1H9UE72"/>
<proteinExistence type="predicted"/>
<sequence>MMFKSLFFQFDPFTLFGIIIVVALTLFLLNILTSIWAYRDSQRKGNSKEFNIIVLLGTLFFPIIGLIAYLIIRYEG</sequence>
<name>A0A1H9UE72_9BACI</name>
<reference evidence="3" key="1">
    <citation type="submission" date="2016-10" db="EMBL/GenBank/DDBJ databases">
        <authorList>
            <person name="de Groot N.N."/>
        </authorList>
    </citation>
    <scope>NUCLEOTIDE SEQUENCE [LARGE SCALE GENOMIC DNA]</scope>
    <source>
        <strain evidence="3">10nlg</strain>
    </source>
</reference>
<protein>
    <submittedName>
        <fullName evidence="2">Phospholipase_D-nuclease N-terminal</fullName>
    </submittedName>
</protein>
<dbReference type="EMBL" id="FOGV01000014">
    <property type="protein sequence ID" value="SES07639.1"/>
    <property type="molecule type" value="Genomic_DNA"/>
</dbReference>
<evidence type="ECO:0000256" key="1">
    <source>
        <dbReference type="SAM" id="Phobius"/>
    </source>
</evidence>
<keyword evidence="1" id="KW-1133">Transmembrane helix</keyword>
<dbReference type="OrthoDB" id="2941093at2"/>
<keyword evidence="3" id="KW-1185">Reference proteome</keyword>